<feature type="chain" id="PRO_5038669430" description="Alpha/beta hydrolase" evidence="1">
    <location>
        <begin position="29"/>
        <end position="166"/>
    </location>
</feature>
<accession>A0A9D2D478</accession>
<keyword evidence="1" id="KW-0732">Signal</keyword>
<evidence type="ECO:0000313" key="2">
    <source>
        <dbReference type="EMBL" id="HIZ08243.1"/>
    </source>
</evidence>
<reference evidence="2" key="2">
    <citation type="submission" date="2021-04" db="EMBL/GenBank/DDBJ databases">
        <authorList>
            <person name="Gilroy R."/>
        </authorList>
    </citation>
    <scope>NUCLEOTIDE SEQUENCE</scope>
    <source>
        <strain evidence="2">CHK192-9172</strain>
    </source>
</reference>
<organism evidence="2 3">
    <name type="scientific">Candidatus Eubacterium avistercoris</name>
    <dbReference type="NCBI Taxonomy" id="2838567"/>
    <lineage>
        <taxon>Bacteria</taxon>
        <taxon>Bacillati</taxon>
        <taxon>Bacillota</taxon>
        <taxon>Clostridia</taxon>
        <taxon>Eubacteriales</taxon>
        <taxon>Eubacteriaceae</taxon>
        <taxon>Eubacterium</taxon>
    </lineage>
</organism>
<feature type="signal peptide" evidence="1">
    <location>
        <begin position="1"/>
        <end position="28"/>
    </location>
</feature>
<dbReference type="AlphaFoldDB" id="A0A9D2D478"/>
<evidence type="ECO:0000313" key="3">
    <source>
        <dbReference type="Proteomes" id="UP000824024"/>
    </source>
</evidence>
<gene>
    <name evidence="2" type="ORF">IAA08_09940</name>
</gene>
<dbReference type="Proteomes" id="UP000824024">
    <property type="component" value="Unassembled WGS sequence"/>
</dbReference>
<reference evidence="2" key="1">
    <citation type="journal article" date="2021" name="PeerJ">
        <title>Extensive microbial diversity within the chicken gut microbiome revealed by metagenomics and culture.</title>
        <authorList>
            <person name="Gilroy R."/>
            <person name="Ravi A."/>
            <person name="Getino M."/>
            <person name="Pursley I."/>
            <person name="Horton D.L."/>
            <person name="Alikhan N.F."/>
            <person name="Baker D."/>
            <person name="Gharbi K."/>
            <person name="Hall N."/>
            <person name="Watson M."/>
            <person name="Adriaenssens E.M."/>
            <person name="Foster-Nyarko E."/>
            <person name="Jarju S."/>
            <person name="Secka A."/>
            <person name="Antonio M."/>
            <person name="Oren A."/>
            <person name="Chaudhuri R.R."/>
            <person name="La Ragione R."/>
            <person name="Hildebrand F."/>
            <person name="Pallen M.J."/>
        </authorList>
    </citation>
    <scope>NUCLEOTIDE SEQUENCE</scope>
    <source>
        <strain evidence="2">CHK192-9172</strain>
    </source>
</reference>
<comment type="caution">
    <text evidence="2">The sequence shown here is derived from an EMBL/GenBank/DDBJ whole genome shotgun (WGS) entry which is preliminary data.</text>
</comment>
<dbReference type="Gene3D" id="3.40.50.1820">
    <property type="entry name" value="alpha/beta hydrolase"/>
    <property type="match status" value="1"/>
</dbReference>
<dbReference type="InterPro" id="IPR029058">
    <property type="entry name" value="AB_hydrolase_fold"/>
</dbReference>
<sequence>MKKRKVRKRFLSLTMTALMAFSCVPVMAAEPQEYDPWSIGDASVTKATYTVDGKKLYARVYEDYYLNKDQTSLSDEQFENAKVAVIVPDGADENSPIFYMVDNSGWLSNAYKNLLSNGSSYSTSQDGKGNQAALALKEGYVVVMAGLRSRGQTDKDGNWNHSPVTV</sequence>
<evidence type="ECO:0008006" key="4">
    <source>
        <dbReference type="Google" id="ProtNLM"/>
    </source>
</evidence>
<dbReference type="PROSITE" id="PS51257">
    <property type="entry name" value="PROKAR_LIPOPROTEIN"/>
    <property type="match status" value="1"/>
</dbReference>
<name>A0A9D2D478_9FIRM</name>
<dbReference type="EMBL" id="DXCH01000268">
    <property type="protein sequence ID" value="HIZ08243.1"/>
    <property type="molecule type" value="Genomic_DNA"/>
</dbReference>
<protein>
    <recommendedName>
        <fullName evidence="4">Alpha/beta hydrolase</fullName>
    </recommendedName>
</protein>
<evidence type="ECO:0000256" key="1">
    <source>
        <dbReference type="SAM" id="SignalP"/>
    </source>
</evidence>
<proteinExistence type="predicted"/>
<feature type="non-terminal residue" evidence="2">
    <location>
        <position position="166"/>
    </location>
</feature>